<organism evidence="1 2">
    <name type="scientific">Desulfofundulus thermobenzoicus</name>
    <dbReference type="NCBI Taxonomy" id="29376"/>
    <lineage>
        <taxon>Bacteria</taxon>
        <taxon>Bacillati</taxon>
        <taxon>Bacillota</taxon>
        <taxon>Clostridia</taxon>
        <taxon>Eubacteriales</taxon>
        <taxon>Peptococcaceae</taxon>
        <taxon>Desulfofundulus</taxon>
    </lineage>
</organism>
<dbReference type="EMBL" id="WHYR01000001">
    <property type="protein sequence ID" value="MQL50714.1"/>
    <property type="molecule type" value="Genomic_DNA"/>
</dbReference>
<dbReference type="RefSeq" id="WP_152944631.1">
    <property type="nucleotide sequence ID" value="NZ_WHYR01000001.1"/>
</dbReference>
<proteinExistence type="predicted"/>
<keyword evidence="2" id="KW-1185">Reference proteome</keyword>
<gene>
    <name evidence="1" type="ORF">GFC01_00140</name>
</gene>
<name>A0A6N7ILD0_9FIRM</name>
<evidence type="ECO:0000313" key="1">
    <source>
        <dbReference type="EMBL" id="MQL50714.1"/>
    </source>
</evidence>
<evidence type="ECO:0000313" key="2">
    <source>
        <dbReference type="Proteomes" id="UP000441717"/>
    </source>
</evidence>
<sequence length="72" mass="7839">MGSIDMVMHFKYGGDLPFSWVFVMEGIVIGKAKHPYSTFVATTNVADRLISCVQCLFNQIIGERGKAKGGAV</sequence>
<dbReference type="AlphaFoldDB" id="A0A6N7ILD0"/>
<dbReference type="OrthoDB" id="102473at2"/>
<dbReference type="Proteomes" id="UP000441717">
    <property type="component" value="Unassembled WGS sequence"/>
</dbReference>
<protein>
    <submittedName>
        <fullName evidence="1">Uncharacterized protein</fullName>
    </submittedName>
</protein>
<reference evidence="1 2" key="1">
    <citation type="submission" date="2019-10" db="EMBL/GenBank/DDBJ databases">
        <title>Comparative genomics of sulfur disproportionating microorganisms.</title>
        <authorList>
            <person name="Ward L.M."/>
            <person name="Bertran E."/>
            <person name="Johnston D."/>
        </authorList>
    </citation>
    <scope>NUCLEOTIDE SEQUENCE [LARGE SCALE GENOMIC DNA]</scope>
    <source>
        <strain evidence="1 2">DSM 14055</strain>
    </source>
</reference>
<comment type="caution">
    <text evidence="1">The sequence shown here is derived from an EMBL/GenBank/DDBJ whole genome shotgun (WGS) entry which is preliminary data.</text>
</comment>
<accession>A0A6N7ILD0</accession>